<dbReference type="eggNOG" id="COG3250">
    <property type="taxonomic scope" value="Bacteria"/>
</dbReference>
<dbReference type="RefSeq" id="WP_005947353.1">
    <property type="nucleotide sequence ID" value="NZ_CP136423.1"/>
</dbReference>
<dbReference type="GeneID" id="86820561"/>
<evidence type="ECO:0000256" key="1">
    <source>
        <dbReference type="ARBA" id="ARBA00007401"/>
    </source>
</evidence>
<dbReference type="InterPro" id="IPR006104">
    <property type="entry name" value="Glyco_hydro_2_N"/>
</dbReference>
<dbReference type="GO" id="GO:0004553">
    <property type="term" value="F:hydrolase activity, hydrolyzing O-glycosyl compounds"/>
    <property type="evidence" value="ECO:0007669"/>
    <property type="project" value="InterPro"/>
</dbReference>
<reference evidence="7 8" key="2">
    <citation type="submission" date="2009-02" db="EMBL/GenBank/DDBJ databases">
        <title>Draft genome sequence of Blautia hydrogenotrophica DSM 10507 (Ruminococcus hydrogenotrophicus DSM 10507).</title>
        <authorList>
            <person name="Sudarsanam P."/>
            <person name="Ley R."/>
            <person name="Guruge J."/>
            <person name="Turnbaugh P.J."/>
            <person name="Mahowald M."/>
            <person name="Liep D."/>
            <person name="Gordon J."/>
        </authorList>
    </citation>
    <scope>NUCLEOTIDE SEQUENCE [LARGE SCALE GENOMIC DNA]</scope>
    <source>
        <strain evidence="8">DSM 10507 / JCM 14656 / S5a33</strain>
    </source>
</reference>
<evidence type="ECO:0000259" key="5">
    <source>
        <dbReference type="Pfam" id="PF02836"/>
    </source>
</evidence>
<dbReference type="GO" id="GO:0005975">
    <property type="term" value="P:carbohydrate metabolic process"/>
    <property type="evidence" value="ECO:0007669"/>
    <property type="project" value="InterPro"/>
</dbReference>
<dbReference type="SUPFAM" id="SSF51445">
    <property type="entry name" value="(Trans)glycosidases"/>
    <property type="match status" value="1"/>
</dbReference>
<reference evidence="7 8" key="1">
    <citation type="submission" date="2009-01" db="EMBL/GenBank/DDBJ databases">
        <authorList>
            <person name="Fulton L."/>
            <person name="Clifton S."/>
            <person name="Fulton B."/>
            <person name="Xu J."/>
            <person name="Minx P."/>
            <person name="Pepin K.H."/>
            <person name="Johnson M."/>
            <person name="Bhonagiri V."/>
            <person name="Nash W.E."/>
            <person name="Mardis E.R."/>
            <person name="Wilson R.K."/>
        </authorList>
    </citation>
    <scope>NUCLEOTIDE SEQUENCE [LARGE SCALE GENOMIC DNA]</scope>
    <source>
        <strain evidence="8">DSM 10507 / JCM 14656 / S5a33</strain>
    </source>
</reference>
<dbReference type="Gene3D" id="2.60.40.10">
    <property type="entry name" value="Immunoglobulins"/>
    <property type="match status" value="1"/>
</dbReference>
<sequence length="609" mass="70281">MRLKDAISTLSFGQKRGKLNVMYTQWGECVAQESKKSDYVPLKEYPRPQMRRKQYQILNGWWRYMVVKEKSWEIPRGRKFQGKILVPFSPESLLSGADFQLLPGETLWYEREVDLKPEENQGRRLLLHFGAVDQECKVFWNGTLVGEHLGGYLPFSMDITGYVREGKNKIQVACRDESDTGWRTRGKQKLEAGGMFYTAQSGIWQTVWLEWVPDVYVRRLKISPDYDSEALDLGIYPGGSKPGEVSSLWVEVYEGDGLVYRHEAQMQKESVTVHLKIPNFHKWSPEDPFLYGLRVGLGEDVVESYFAMRVFTKEPDTQGVPRLCLNHRPYFFNGVLDQGYWPDGLCTAPTDDALRADIIRMKRLGFRLMRKHCKIEPLRWYYHCDRLGMVVWQDMVNGGESYDMKRLCYLPTVLPKLTEGKSWSAAAAGRKNMKGCQEWLAECRETIRTLYNSPCVGAWVIFNEGWGQFATEPVTRMVKKADPSRPVDSASGWFDCGCGDIKSVHNYFETLICPKDRRTGKIEEARACVISEYGGLALAIEGHLSSDRVYGYRKLKTGEEFQRRYEQFQSQLKKLQREGLSAAIYTQVSDIEDEINGIYTYDRKVCKLQ</sequence>
<protein>
    <submittedName>
        <fullName evidence="7">Uncharacterized protein</fullName>
    </submittedName>
</protein>
<dbReference type="InterPro" id="IPR013783">
    <property type="entry name" value="Ig-like_fold"/>
</dbReference>
<evidence type="ECO:0000259" key="6">
    <source>
        <dbReference type="Pfam" id="PF02837"/>
    </source>
</evidence>
<dbReference type="PANTHER" id="PTHR42732">
    <property type="entry name" value="BETA-GALACTOSIDASE"/>
    <property type="match status" value="1"/>
</dbReference>
<dbReference type="InterPro" id="IPR017853">
    <property type="entry name" value="GH"/>
</dbReference>
<evidence type="ECO:0000313" key="8">
    <source>
        <dbReference type="Proteomes" id="UP000003100"/>
    </source>
</evidence>
<accession>C0CKF8</accession>
<dbReference type="InterPro" id="IPR051913">
    <property type="entry name" value="GH2_Domain-Containing"/>
</dbReference>
<feature type="domain" description="Glycoside hydrolase family 2 immunoglobulin-like beta-sandwich" evidence="4">
    <location>
        <begin position="248"/>
        <end position="309"/>
    </location>
</feature>
<keyword evidence="8" id="KW-1185">Reference proteome</keyword>
<dbReference type="InterPro" id="IPR008979">
    <property type="entry name" value="Galactose-bd-like_sf"/>
</dbReference>
<proteinExistence type="inferred from homology"/>
<feature type="domain" description="Glycosyl hydrolases family 2 sugar binding" evidence="6">
    <location>
        <begin position="106"/>
        <end position="209"/>
    </location>
</feature>
<keyword evidence="2" id="KW-0378">Hydrolase</keyword>
<dbReference type="AlphaFoldDB" id="C0CKF8"/>
<evidence type="ECO:0000256" key="3">
    <source>
        <dbReference type="ARBA" id="ARBA00023295"/>
    </source>
</evidence>
<dbReference type="Gene3D" id="2.60.120.260">
    <property type="entry name" value="Galactose-binding domain-like"/>
    <property type="match status" value="1"/>
</dbReference>
<comment type="similarity">
    <text evidence="1">Belongs to the glycosyl hydrolase 2 family.</text>
</comment>
<dbReference type="InterPro" id="IPR006102">
    <property type="entry name" value="Ig-like_GH2"/>
</dbReference>
<dbReference type="Pfam" id="PF00703">
    <property type="entry name" value="Glyco_hydro_2"/>
    <property type="match status" value="1"/>
</dbReference>
<name>C0CKF8_BLAHS</name>
<evidence type="ECO:0000313" key="7">
    <source>
        <dbReference type="EMBL" id="EEG49738.1"/>
    </source>
</evidence>
<gene>
    <name evidence="7" type="ORF">RUMHYD_01328</name>
</gene>
<dbReference type="SUPFAM" id="SSF49785">
    <property type="entry name" value="Galactose-binding domain-like"/>
    <property type="match status" value="1"/>
</dbReference>
<dbReference type="Proteomes" id="UP000003100">
    <property type="component" value="Unassembled WGS sequence"/>
</dbReference>
<dbReference type="PANTHER" id="PTHR42732:SF2">
    <property type="entry name" value="BETA-MANNOSIDASE"/>
    <property type="match status" value="1"/>
</dbReference>
<keyword evidence="3" id="KW-0326">Glycosidase</keyword>
<comment type="caution">
    <text evidence="7">The sequence shown here is derived from an EMBL/GenBank/DDBJ whole genome shotgun (WGS) entry which is preliminary data.</text>
</comment>
<dbReference type="Pfam" id="PF02837">
    <property type="entry name" value="Glyco_hydro_2_N"/>
    <property type="match status" value="1"/>
</dbReference>
<dbReference type="Pfam" id="PF02836">
    <property type="entry name" value="Glyco_hydro_2_C"/>
    <property type="match status" value="1"/>
</dbReference>
<evidence type="ECO:0000259" key="4">
    <source>
        <dbReference type="Pfam" id="PF00703"/>
    </source>
</evidence>
<dbReference type="InterPro" id="IPR036156">
    <property type="entry name" value="Beta-gal/glucu_dom_sf"/>
</dbReference>
<organism evidence="7 8">
    <name type="scientific">Blautia hydrogenotrophica (strain DSM 10507 / JCM 14656 / S5a33)</name>
    <name type="common">Ruminococcus hydrogenotrophicus</name>
    <dbReference type="NCBI Taxonomy" id="476272"/>
    <lineage>
        <taxon>Bacteria</taxon>
        <taxon>Bacillati</taxon>
        <taxon>Bacillota</taxon>
        <taxon>Clostridia</taxon>
        <taxon>Lachnospirales</taxon>
        <taxon>Lachnospiraceae</taxon>
        <taxon>Blautia</taxon>
    </lineage>
</organism>
<dbReference type="HOGENOM" id="CLU_009935_3_1_9"/>
<dbReference type="PATRIC" id="fig|476272.21.peg.2676"/>
<dbReference type="SUPFAM" id="SSF49303">
    <property type="entry name" value="beta-Galactosidase/glucuronidase domain"/>
    <property type="match status" value="1"/>
</dbReference>
<evidence type="ECO:0000256" key="2">
    <source>
        <dbReference type="ARBA" id="ARBA00022801"/>
    </source>
</evidence>
<dbReference type="EMBL" id="ACBZ01000066">
    <property type="protein sequence ID" value="EEG49738.1"/>
    <property type="molecule type" value="Genomic_DNA"/>
</dbReference>
<dbReference type="Gene3D" id="3.20.20.80">
    <property type="entry name" value="Glycosidases"/>
    <property type="match status" value="1"/>
</dbReference>
<feature type="domain" description="Glycoside hydrolase family 2 catalytic" evidence="5">
    <location>
        <begin position="323"/>
        <end position="594"/>
    </location>
</feature>
<dbReference type="InterPro" id="IPR006103">
    <property type="entry name" value="Glyco_hydro_2_cat"/>
</dbReference>